<evidence type="ECO:0000256" key="3">
    <source>
        <dbReference type="ARBA" id="ARBA00023125"/>
    </source>
</evidence>
<dbReference type="InterPro" id="IPR009057">
    <property type="entry name" value="Homeodomain-like_sf"/>
</dbReference>
<feature type="compositionally biased region" description="Acidic residues" evidence="7">
    <location>
        <begin position="70"/>
        <end position="87"/>
    </location>
</feature>
<dbReference type="Proteomes" id="UP000275408">
    <property type="component" value="Unassembled WGS sequence"/>
</dbReference>
<keyword evidence="5" id="KW-0539">Nucleus</keyword>
<dbReference type="GO" id="GO:0042796">
    <property type="term" value="P:snRNA transcription by RNA polymerase III"/>
    <property type="evidence" value="ECO:0007669"/>
    <property type="project" value="TreeGrafter"/>
</dbReference>
<dbReference type="SMART" id="SM00717">
    <property type="entry name" value="SANT"/>
    <property type="match status" value="5"/>
</dbReference>
<dbReference type="CDD" id="cd00167">
    <property type="entry name" value="SANT"/>
    <property type="match status" value="4"/>
</dbReference>
<evidence type="ECO:0000256" key="2">
    <source>
        <dbReference type="ARBA" id="ARBA00023015"/>
    </source>
</evidence>
<sequence>MFTAPEEEDGEFTSFYQQIAASKVRKESDMSTLQPDEGDVSERELLVDDIQRIREALRVTADAVNKLSSEDEEDDEEFEEEEEEENEQPCAENASLKHQTSFKLPHQTENFLSASKHGFTLTSEGEVLQEENCNGQEGLNERTPFALTSVDNQGLINGLPFQAQGDTDSLTSQNHNFSSEEVILTELQPVCFQTPVCNLNTSQGGHTANSWPVELNQHHHQLQEEHGPQYNDDADKELDCDYGMSSEIQQCLSLNRDYQLVILDELERIEHALKRNKQKQMGLHQMRANKDDTKPEPHTLIKFANPYFKDSSSLGPPDNDDTKVKRQSSQVGGYQIPSRCWNLKEQNSLAEGVRMQNLESKLSPVLQKIKKLEGKKEKTKRELKELEDLKAESVRIRNLGKETLERDLEDIDWDKLSSKYLPKRSGLECRLQWCNFGHPDVNRTAWTKEEDKKLIKLAKDPQNTWDIIAQKLQTKRTPIHCYERYQRSLNKNLLKSKWSPEDDQQLLEVVRIVGLGNWPRVASFLEGRHGDQCLHRYTQTLQMVRKGKWEQHEDELLKKAIDKYGPCNWSKLSDMVPGRSGPQCRERWVNALDPKIEKGPWTKEQDKDLLENVNKFGKGNWSKIARAMGNRTDNQCWRRWIVICKDDSLHYRQNTLRKRRELVANFTGRRQERPELEPEDLDIPDIPVVRKRKGRAPRPIEEARAMRRATQRKFRERKRAERREAERIRAEEEKAEKERKRAQKATINGGGDQIEAERMKVQEERPGKECKEGQKEANTGSEEDKFPRTRKAGENRNRVQQPHHRVLMRDKQLFKRKQVAEKKEQRHTISSGGEKQVAVSGSLGPFSLLLQAFSIDIATVLKAIQQTGTTLSSVSSTSTSVGPNTGASVESKEVNSNEEQPQGQTCGGVERMEAQRETVGDETLNPDLHISTLDKQTSEVAKNHEEAEQSTNTELRVNKEKHSEISDTLELDNTDTESSLRKEIPDTRTNKEAPGPSENAHSGSDRVGALNKPPAAVSAVLASQAARRRAPAIPPLPPCYTTLKTYKSLQLLRPHLQKIAAMLKTVPRVSSTVSSTFGQSSSLNKSGSHGNKESSGTSGCGNEVTGANQPNRSNLVNKTDDNEGSLGGEIANDRDVSLEIPLDKEGNNESELNNESSLSVGHEAKLLEGTETAAAQSRFNRNGKKEILSSENPSPSPMRVVTPTATVNEKGNGSSTTGVVTNGPVQSNRQQAETVIPLNNTSYRNSYEYRMLSSRFNSLFCWPALLSRIPVNRSSQIGPVFAERHPPPRGGIQSTRPKILTFRRKQRGLAAVRMASSASFSTPGQQMVSLGQGFAIKKNVPPTQPHKETSGSKDVVVAASQLLSLQESTRSLSLSTAKNRPCNTRQNKRKITPVKRYSNQECEAKKKKIVLSSDSYSSPSEDDDDDEDESDYVPGKEIRNVREFRPAPNTRRSSLRNMVPQTPKDSLSVSSVQAGASPSTTGNVADNADEIIWDDHGNSIDHNTNETGPSFQGDINERVRQVEEVSEQDVSDVTRPQNNNTSISSSKGNAMPKRTGGARWRAMLPRVNDSGDTDVDTE</sequence>
<evidence type="ECO:0000259" key="8">
    <source>
        <dbReference type="PROSITE" id="PS50090"/>
    </source>
</evidence>
<evidence type="ECO:0000256" key="6">
    <source>
        <dbReference type="SAM" id="Coils"/>
    </source>
</evidence>
<feature type="domain" description="HTH myb-type" evidence="10">
    <location>
        <begin position="541"/>
        <end position="592"/>
    </location>
</feature>
<feature type="coiled-coil region" evidence="6">
    <location>
        <begin position="355"/>
        <end position="396"/>
    </location>
</feature>
<keyword evidence="1" id="KW-0677">Repeat</keyword>
<dbReference type="InterPro" id="IPR051575">
    <property type="entry name" value="Myb-like_DNA-bd"/>
</dbReference>
<dbReference type="STRING" id="46731.A0A3M6TQH6"/>
<feature type="region of interest" description="Disordered" evidence="7">
    <location>
        <begin position="1368"/>
        <end position="1397"/>
    </location>
</feature>
<feature type="region of interest" description="Disordered" evidence="7">
    <location>
        <begin position="937"/>
        <end position="1010"/>
    </location>
</feature>
<feature type="compositionally biased region" description="Polar residues" evidence="7">
    <location>
        <begin position="1105"/>
        <end position="1117"/>
    </location>
</feature>
<dbReference type="GO" id="GO:0042795">
    <property type="term" value="P:snRNA transcription by RNA polymerase II"/>
    <property type="evidence" value="ECO:0007669"/>
    <property type="project" value="TreeGrafter"/>
</dbReference>
<feature type="compositionally biased region" description="Basic and acidic residues" evidence="7">
    <location>
        <begin position="755"/>
        <end position="775"/>
    </location>
</feature>
<keyword evidence="4" id="KW-0804">Transcription</keyword>
<evidence type="ECO:0000313" key="11">
    <source>
        <dbReference type="EMBL" id="RMX43663.1"/>
    </source>
</evidence>
<feature type="compositionally biased region" description="Polar residues" evidence="7">
    <location>
        <begin position="1450"/>
        <end position="1484"/>
    </location>
</feature>
<dbReference type="GO" id="GO:0019185">
    <property type="term" value="C:snRNA-activating protein complex"/>
    <property type="evidence" value="ECO:0007669"/>
    <property type="project" value="TreeGrafter"/>
</dbReference>
<keyword evidence="12" id="KW-1185">Reference proteome</keyword>
<feature type="region of interest" description="Disordered" evidence="7">
    <location>
        <begin position="1171"/>
        <end position="1199"/>
    </location>
</feature>
<evidence type="ECO:0000256" key="7">
    <source>
        <dbReference type="SAM" id="MobiDB-lite"/>
    </source>
</evidence>
<feature type="domain" description="Myb-like" evidence="8">
    <location>
        <begin position="438"/>
        <end position="489"/>
    </location>
</feature>
<feature type="domain" description="Myb-like" evidence="8">
    <location>
        <begin position="593"/>
        <end position="640"/>
    </location>
</feature>
<dbReference type="GO" id="GO:0000978">
    <property type="term" value="F:RNA polymerase II cis-regulatory region sequence-specific DNA binding"/>
    <property type="evidence" value="ECO:0007669"/>
    <property type="project" value="TreeGrafter"/>
</dbReference>
<feature type="region of interest" description="Disordered" evidence="7">
    <location>
        <begin position="869"/>
        <end position="909"/>
    </location>
</feature>
<feature type="compositionally biased region" description="Basic and acidic residues" evidence="7">
    <location>
        <begin position="782"/>
        <end position="797"/>
    </location>
</feature>
<dbReference type="InterPro" id="IPR001005">
    <property type="entry name" value="SANT/Myb"/>
</dbReference>
<feature type="compositionally biased region" description="Basic and acidic residues" evidence="7">
    <location>
        <begin position="1434"/>
        <end position="1445"/>
    </location>
</feature>
<feature type="compositionally biased region" description="Basic residues" evidence="7">
    <location>
        <begin position="706"/>
        <end position="717"/>
    </location>
</feature>
<proteinExistence type="predicted"/>
<feature type="compositionally biased region" description="Basic and acidic residues" evidence="7">
    <location>
        <begin position="718"/>
        <end position="739"/>
    </location>
</feature>
<feature type="compositionally biased region" description="Polar residues" evidence="7">
    <location>
        <begin position="1083"/>
        <end position="1097"/>
    </location>
</feature>
<dbReference type="Pfam" id="PF13921">
    <property type="entry name" value="Myb_DNA-bind_6"/>
    <property type="match status" value="2"/>
</dbReference>
<feature type="compositionally biased region" description="Low complexity" evidence="7">
    <location>
        <begin position="1073"/>
        <end position="1082"/>
    </location>
</feature>
<keyword evidence="6" id="KW-0175">Coiled coil</keyword>
<accession>A0A3M6TQH6</accession>
<feature type="domain" description="HTH myb-type" evidence="10">
    <location>
        <begin position="495"/>
        <end position="536"/>
    </location>
</feature>
<feature type="region of interest" description="Disordered" evidence="7">
    <location>
        <begin position="64"/>
        <end position="94"/>
    </location>
</feature>
<feature type="domain" description="Myb-like" evidence="8">
    <location>
        <begin position="490"/>
        <end position="537"/>
    </location>
</feature>
<organism evidence="11 12">
    <name type="scientific">Pocillopora damicornis</name>
    <name type="common">Cauliflower coral</name>
    <name type="synonym">Millepora damicornis</name>
    <dbReference type="NCBI Taxonomy" id="46731"/>
    <lineage>
        <taxon>Eukaryota</taxon>
        <taxon>Metazoa</taxon>
        <taxon>Cnidaria</taxon>
        <taxon>Anthozoa</taxon>
        <taxon>Hexacorallia</taxon>
        <taxon>Scleractinia</taxon>
        <taxon>Astrocoeniina</taxon>
        <taxon>Pocilloporidae</taxon>
        <taxon>Pocillopora</taxon>
    </lineage>
</organism>
<protein>
    <recommendedName>
        <fullName evidence="13">snRNA-activating protein complex subunit 4</fullName>
    </recommendedName>
</protein>
<dbReference type="OrthoDB" id="2143914at2759"/>
<feature type="compositionally biased region" description="Acidic residues" evidence="7">
    <location>
        <begin position="1420"/>
        <end position="1431"/>
    </location>
</feature>
<name>A0A3M6TQH6_POCDA</name>
<feature type="region of interest" description="Disordered" evidence="7">
    <location>
        <begin position="705"/>
        <end position="837"/>
    </location>
</feature>
<dbReference type="PANTHER" id="PTHR46621">
    <property type="entry name" value="SNRNA-ACTIVATING PROTEIN COMPLEX SUBUNIT 4"/>
    <property type="match status" value="1"/>
</dbReference>
<dbReference type="PROSITE" id="PS51293">
    <property type="entry name" value="SANT"/>
    <property type="match status" value="1"/>
</dbReference>
<gene>
    <name evidence="11" type="ORF">pdam_00016937</name>
</gene>
<feature type="compositionally biased region" description="Basic and acidic residues" evidence="7">
    <location>
        <begin position="807"/>
        <end position="827"/>
    </location>
</feature>
<evidence type="ECO:0000256" key="1">
    <source>
        <dbReference type="ARBA" id="ARBA00022737"/>
    </source>
</evidence>
<feature type="compositionally biased region" description="Polar residues" evidence="7">
    <location>
        <begin position="1500"/>
        <end position="1510"/>
    </location>
</feature>
<feature type="region of interest" description="Disordered" evidence="7">
    <location>
        <begin position="307"/>
        <end position="329"/>
    </location>
</feature>
<feature type="region of interest" description="Disordered" evidence="7">
    <location>
        <begin position="1410"/>
        <end position="1578"/>
    </location>
</feature>
<feature type="region of interest" description="Disordered" evidence="7">
    <location>
        <begin position="1073"/>
        <end position="1135"/>
    </location>
</feature>
<evidence type="ECO:0000259" key="9">
    <source>
        <dbReference type="PROSITE" id="PS51293"/>
    </source>
</evidence>
<feature type="domain" description="SANT" evidence="9">
    <location>
        <begin position="493"/>
        <end position="545"/>
    </location>
</feature>
<dbReference type="GO" id="GO:0001006">
    <property type="term" value="F:RNA polymerase III type 3 promoter sequence-specific DNA binding"/>
    <property type="evidence" value="ECO:0007669"/>
    <property type="project" value="TreeGrafter"/>
</dbReference>
<dbReference type="InterPro" id="IPR017930">
    <property type="entry name" value="Myb_dom"/>
</dbReference>
<feature type="compositionally biased region" description="Polar residues" evidence="7">
    <location>
        <begin position="1368"/>
        <end position="1385"/>
    </location>
</feature>
<dbReference type="EMBL" id="RCHS01003154">
    <property type="protein sequence ID" value="RMX43663.1"/>
    <property type="molecule type" value="Genomic_DNA"/>
</dbReference>
<comment type="caution">
    <text evidence="11">The sequence shown here is derived from an EMBL/GenBank/DDBJ whole genome shotgun (WGS) entry which is preliminary data.</text>
</comment>
<dbReference type="PROSITE" id="PS51294">
    <property type="entry name" value="HTH_MYB"/>
    <property type="match status" value="4"/>
</dbReference>
<keyword evidence="2" id="KW-0805">Transcription regulation</keyword>
<dbReference type="PANTHER" id="PTHR46621:SF1">
    <property type="entry name" value="SNRNA-ACTIVATING PROTEIN COMPLEX SUBUNIT 4"/>
    <property type="match status" value="1"/>
</dbReference>
<evidence type="ECO:0000256" key="4">
    <source>
        <dbReference type="ARBA" id="ARBA00023163"/>
    </source>
</evidence>
<dbReference type="Gene3D" id="1.10.10.60">
    <property type="entry name" value="Homeodomain-like"/>
    <property type="match status" value="4"/>
</dbReference>
<evidence type="ECO:0000256" key="5">
    <source>
        <dbReference type="ARBA" id="ARBA00023242"/>
    </source>
</evidence>
<feature type="domain" description="Myb-like" evidence="8">
    <location>
        <begin position="541"/>
        <end position="592"/>
    </location>
</feature>
<dbReference type="FunFam" id="1.10.10.60:FF:000010">
    <property type="entry name" value="Transcriptional activator Myb isoform A"/>
    <property type="match status" value="1"/>
</dbReference>
<keyword evidence="3" id="KW-0238">DNA-binding</keyword>
<evidence type="ECO:0008006" key="13">
    <source>
        <dbReference type="Google" id="ProtNLM"/>
    </source>
</evidence>
<dbReference type="InterPro" id="IPR017884">
    <property type="entry name" value="SANT_dom"/>
</dbReference>
<feature type="compositionally biased region" description="Basic and acidic residues" evidence="7">
    <location>
        <begin position="956"/>
        <end position="965"/>
    </location>
</feature>
<feature type="domain" description="HTH myb-type" evidence="10">
    <location>
        <begin position="593"/>
        <end position="648"/>
    </location>
</feature>
<feature type="compositionally biased region" description="Polar residues" evidence="7">
    <location>
        <begin position="1534"/>
        <end position="1548"/>
    </location>
</feature>
<feature type="compositionally biased region" description="Basic and acidic residues" evidence="7">
    <location>
        <begin position="978"/>
        <end position="991"/>
    </location>
</feature>
<evidence type="ECO:0000259" key="10">
    <source>
        <dbReference type="PROSITE" id="PS51294"/>
    </source>
</evidence>
<dbReference type="PROSITE" id="PS50090">
    <property type="entry name" value="MYB_LIKE"/>
    <property type="match status" value="4"/>
</dbReference>
<evidence type="ECO:0000313" key="12">
    <source>
        <dbReference type="Proteomes" id="UP000275408"/>
    </source>
</evidence>
<feature type="domain" description="HTH myb-type" evidence="10">
    <location>
        <begin position="438"/>
        <end position="493"/>
    </location>
</feature>
<feature type="compositionally biased region" description="Low complexity" evidence="7">
    <location>
        <begin position="869"/>
        <end position="882"/>
    </location>
</feature>
<reference evidence="11 12" key="1">
    <citation type="journal article" date="2018" name="Sci. Rep.">
        <title>Comparative analysis of the Pocillopora damicornis genome highlights role of immune system in coral evolution.</title>
        <authorList>
            <person name="Cunning R."/>
            <person name="Bay R.A."/>
            <person name="Gillette P."/>
            <person name="Baker A.C."/>
            <person name="Traylor-Knowles N."/>
        </authorList>
    </citation>
    <scope>NUCLEOTIDE SEQUENCE [LARGE SCALE GENOMIC DNA]</scope>
    <source>
        <strain evidence="11">RSMAS</strain>
        <tissue evidence="11">Whole animal</tissue>
    </source>
</reference>
<dbReference type="SUPFAM" id="SSF46689">
    <property type="entry name" value="Homeodomain-like"/>
    <property type="match status" value="3"/>
</dbReference>